<comment type="caution">
    <text evidence="4">The sequence shown here is derived from an EMBL/GenBank/DDBJ whole genome shotgun (WGS) entry which is preliminary data.</text>
</comment>
<dbReference type="CDD" id="cd07816">
    <property type="entry name" value="Bet_v1-like"/>
    <property type="match status" value="1"/>
</dbReference>
<dbReference type="EMBL" id="PGOL01000460">
    <property type="protein sequence ID" value="PKI70332.1"/>
    <property type="molecule type" value="Genomic_DNA"/>
</dbReference>
<dbReference type="GO" id="GO:0006952">
    <property type="term" value="P:defense response"/>
    <property type="evidence" value="ECO:0007669"/>
    <property type="project" value="UniProtKB-KW"/>
</dbReference>
<dbReference type="GO" id="GO:0005634">
    <property type="term" value="C:nucleus"/>
    <property type="evidence" value="ECO:0007669"/>
    <property type="project" value="TreeGrafter"/>
</dbReference>
<dbReference type="FunFam" id="3.30.530.20:FF:000007">
    <property type="entry name" value="Major pollen allergen Bet v 1-A"/>
    <property type="match status" value="1"/>
</dbReference>
<dbReference type="STRING" id="22663.A0A2I0KPC4"/>
<dbReference type="PANTHER" id="PTHR31213:SF127">
    <property type="entry name" value="BET V I_MAJOR LATEX PROTEIN DOMAIN-CONTAINING PROTEIN"/>
    <property type="match status" value="1"/>
</dbReference>
<accession>A0A2I0KPC4</accession>
<gene>
    <name evidence="4" type="ORF">CRG98_009282</name>
</gene>
<evidence type="ECO:0000256" key="3">
    <source>
        <dbReference type="ARBA" id="ARBA00023265"/>
    </source>
</evidence>
<dbReference type="PANTHER" id="PTHR31213">
    <property type="entry name" value="OS08G0374000 PROTEIN-RELATED"/>
    <property type="match status" value="1"/>
</dbReference>
<dbReference type="GeneID" id="116211753"/>
<evidence type="ECO:0000256" key="2">
    <source>
        <dbReference type="ARBA" id="ARBA00022821"/>
    </source>
</evidence>
<sequence>MGVFTFAQEFESPISPSRLFKALMLDSHTLLPKLMPQSIESIEFCEGHGEVGSIKQTNFAQGCLIKYAKHRIDELDVKNCRCKYSLIEGDIIDEKLKRVEYEAEFTDDGHGGCICKISSNYCSDLDIEFRDEDIEFGKDRATEVYRVIEAYLLANPNACT</sequence>
<dbReference type="Gene3D" id="3.30.530.20">
    <property type="match status" value="1"/>
</dbReference>
<dbReference type="InterPro" id="IPR024949">
    <property type="entry name" value="Bet_v_I_allergen"/>
</dbReference>
<name>A0A2I0KPC4_PUNGR</name>
<dbReference type="GO" id="GO:0004864">
    <property type="term" value="F:protein phosphatase inhibitor activity"/>
    <property type="evidence" value="ECO:0007669"/>
    <property type="project" value="InterPro"/>
</dbReference>
<dbReference type="GO" id="GO:0009738">
    <property type="term" value="P:abscisic acid-activated signaling pathway"/>
    <property type="evidence" value="ECO:0007669"/>
    <property type="project" value="InterPro"/>
</dbReference>
<evidence type="ECO:0000313" key="5">
    <source>
        <dbReference type="Proteomes" id="UP000233551"/>
    </source>
</evidence>
<dbReference type="SUPFAM" id="SSF55961">
    <property type="entry name" value="Bet v1-like"/>
    <property type="match status" value="1"/>
</dbReference>
<keyword evidence="3" id="KW-0568">Pathogenesis-related protein</keyword>
<keyword evidence="5" id="KW-1185">Reference proteome</keyword>
<reference evidence="4 5" key="1">
    <citation type="submission" date="2017-11" db="EMBL/GenBank/DDBJ databases">
        <title>De-novo sequencing of pomegranate (Punica granatum L.) genome.</title>
        <authorList>
            <person name="Akparov Z."/>
            <person name="Amiraslanov A."/>
            <person name="Hajiyeva S."/>
            <person name="Abbasov M."/>
            <person name="Kaur K."/>
            <person name="Hamwieh A."/>
            <person name="Solovyev V."/>
            <person name="Salamov A."/>
            <person name="Braich B."/>
            <person name="Kosarev P."/>
            <person name="Mahmoud A."/>
            <person name="Hajiyev E."/>
            <person name="Babayeva S."/>
            <person name="Izzatullayeva V."/>
            <person name="Mammadov A."/>
            <person name="Mammadov A."/>
            <person name="Sharifova S."/>
            <person name="Ojaghi J."/>
            <person name="Eynullazada K."/>
            <person name="Bayramov B."/>
            <person name="Abdulazimova A."/>
            <person name="Shahmuradov I."/>
        </authorList>
    </citation>
    <scope>NUCLEOTIDE SEQUENCE [LARGE SCALE GENOMIC DNA]</scope>
    <source>
        <strain evidence="5">cv. AG2017</strain>
        <tissue evidence="4">Leaf</tissue>
    </source>
</reference>
<dbReference type="Proteomes" id="UP000233551">
    <property type="component" value="Unassembled WGS sequence"/>
</dbReference>
<dbReference type="GO" id="GO:0005737">
    <property type="term" value="C:cytoplasm"/>
    <property type="evidence" value="ECO:0007669"/>
    <property type="project" value="TreeGrafter"/>
</dbReference>
<dbReference type="PRINTS" id="PR00634">
    <property type="entry name" value="BETALLERGEN"/>
</dbReference>
<protein>
    <submittedName>
        <fullName evidence="4">Uncharacterized protein</fullName>
    </submittedName>
</protein>
<evidence type="ECO:0000256" key="1">
    <source>
        <dbReference type="ARBA" id="ARBA00009744"/>
    </source>
</evidence>
<dbReference type="GO" id="GO:0038023">
    <property type="term" value="F:signaling receptor activity"/>
    <property type="evidence" value="ECO:0007669"/>
    <property type="project" value="InterPro"/>
</dbReference>
<dbReference type="InterPro" id="IPR050279">
    <property type="entry name" value="Plant_def-hormone_signal"/>
</dbReference>
<evidence type="ECO:0000313" key="4">
    <source>
        <dbReference type="EMBL" id="PKI70332.1"/>
    </source>
</evidence>
<dbReference type="SMART" id="SM01037">
    <property type="entry name" value="Bet_v_1"/>
    <property type="match status" value="1"/>
</dbReference>
<dbReference type="GO" id="GO:0010427">
    <property type="term" value="F:abscisic acid binding"/>
    <property type="evidence" value="ECO:0007669"/>
    <property type="project" value="InterPro"/>
</dbReference>
<dbReference type="Pfam" id="PF00407">
    <property type="entry name" value="Bet_v_1"/>
    <property type="match status" value="1"/>
</dbReference>
<organism evidence="4 5">
    <name type="scientific">Punica granatum</name>
    <name type="common">Pomegranate</name>
    <dbReference type="NCBI Taxonomy" id="22663"/>
    <lineage>
        <taxon>Eukaryota</taxon>
        <taxon>Viridiplantae</taxon>
        <taxon>Streptophyta</taxon>
        <taxon>Embryophyta</taxon>
        <taxon>Tracheophyta</taxon>
        <taxon>Spermatophyta</taxon>
        <taxon>Magnoliopsida</taxon>
        <taxon>eudicotyledons</taxon>
        <taxon>Gunneridae</taxon>
        <taxon>Pentapetalae</taxon>
        <taxon>rosids</taxon>
        <taxon>malvids</taxon>
        <taxon>Myrtales</taxon>
        <taxon>Lythraceae</taxon>
        <taxon>Punica</taxon>
    </lineage>
</organism>
<dbReference type="InterPro" id="IPR000916">
    <property type="entry name" value="Bet_v_I/MLP"/>
</dbReference>
<dbReference type="OrthoDB" id="1880172at2759"/>
<keyword evidence="2" id="KW-0611">Plant defense</keyword>
<comment type="similarity">
    <text evidence="1">Belongs to the BetVI family.</text>
</comment>
<dbReference type="InterPro" id="IPR023393">
    <property type="entry name" value="START-like_dom_sf"/>
</dbReference>
<proteinExistence type="inferred from homology"/>
<dbReference type="AlphaFoldDB" id="A0A2I0KPC4"/>